<dbReference type="SUPFAM" id="SSF54506">
    <property type="entry name" value="Diaminopimelate epimerase-like"/>
    <property type="match status" value="1"/>
</dbReference>
<dbReference type="Gene3D" id="3.10.310.10">
    <property type="entry name" value="Diaminopimelate Epimerase, Chain A, domain 1"/>
    <property type="match status" value="1"/>
</dbReference>
<dbReference type="AlphaFoldDB" id="A0AB33JR79"/>
<organism evidence="1">
    <name type="scientific">Kitasatospora sp. CMC57</name>
    <dbReference type="NCBI Taxonomy" id="3231513"/>
    <lineage>
        <taxon>Bacteria</taxon>
        <taxon>Bacillati</taxon>
        <taxon>Actinomycetota</taxon>
        <taxon>Actinomycetes</taxon>
        <taxon>Kitasatosporales</taxon>
        <taxon>Streptomycetaceae</taxon>
        <taxon>Kitasatospora</taxon>
    </lineage>
</organism>
<reference evidence="1" key="1">
    <citation type="submission" date="2024-07" db="EMBL/GenBank/DDBJ databases">
        <title>Complete genome sequences of cellulolytic bacteria, Kitasatospora sp. CMC57 and Streptomyces sp. CMC78, isolated from Japanese agricultural soil.</title>
        <authorList>
            <person name="Hashimoto T."/>
            <person name="Ito M."/>
            <person name="Iwamoto M."/>
            <person name="Fukahori D."/>
            <person name="Shoda T."/>
            <person name="Sakoda M."/>
            <person name="Morohoshi T."/>
            <person name="Mitsuboshi M."/>
            <person name="Nishizawa T."/>
        </authorList>
    </citation>
    <scope>NUCLEOTIDE SEQUENCE</scope>
    <source>
        <strain evidence="1">CMC57</strain>
    </source>
</reference>
<dbReference type="InterPro" id="IPR003719">
    <property type="entry name" value="Phenazine_PhzF-like"/>
</dbReference>
<dbReference type="GO" id="GO:0003824">
    <property type="term" value="F:catalytic activity"/>
    <property type="evidence" value="ECO:0007669"/>
    <property type="project" value="InterPro"/>
</dbReference>
<evidence type="ECO:0000313" key="1">
    <source>
        <dbReference type="EMBL" id="BFP43799.1"/>
    </source>
</evidence>
<dbReference type="Pfam" id="PF02567">
    <property type="entry name" value="PhzC-PhzF"/>
    <property type="match status" value="1"/>
</dbReference>
<accession>A0AB33JR79</accession>
<gene>
    <name evidence="1" type="ORF">KCMC57_01670</name>
</gene>
<dbReference type="EMBL" id="AP035881">
    <property type="protein sequence ID" value="BFP43799.1"/>
    <property type="molecule type" value="Genomic_DNA"/>
</dbReference>
<proteinExistence type="predicted"/>
<sequence length="98" mass="10108">MTATACWAANAYSPPGPARPDSSQVFAPSIGVPEDIANANSMACLAARTAGSGADRLTVDMGDHLGRPSTVTAAVHHDGLERRIRVGGRAAIVRTLVR</sequence>
<name>A0AB33JR79_9ACTN</name>
<protein>
    <submittedName>
        <fullName evidence="1">Uncharacterized protein</fullName>
    </submittedName>
</protein>